<sequence>MLFLFIIVSLSYAATLIKPVTIINPYDQLCSGAGECCACSKTGYCSSNQTCTCAASQGSQMSGQTCLLNSTENSAVEKQLSNGADESSIASFSVIQVYDLLNRNSTLTYKQLFAIYELGLSIAKSSVQQSEINWFLKSIEFITKKLKAIQTLEVSALQTFQIQIIDLIRSLMFKYIDLDSKKNPIFFEQGYFSAIIAKWKDTINYSNMKLNSKSIQSAQCEYKYKSVLIRYKLVLAVSNDMIDAFTNSTFTYNSTVTYCQFMDKYGEIYYPPSSEFHYWHYVPNFDYEPLLEMSDVIGLGCFQIKLSNSVYGLAYNNQDCQYKEITSSRPVPYCQCNEPGITFVQVLWNDEKIAQLALTAGTSNSTNTTDSYGKLLIIIYLAIQMLL</sequence>
<organism evidence="1 2">
    <name type="scientific">Paramecium primaurelia</name>
    <dbReference type="NCBI Taxonomy" id="5886"/>
    <lineage>
        <taxon>Eukaryota</taxon>
        <taxon>Sar</taxon>
        <taxon>Alveolata</taxon>
        <taxon>Ciliophora</taxon>
        <taxon>Intramacronucleata</taxon>
        <taxon>Oligohymenophorea</taxon>
        <taxon>Peniculida</taxon>
        <taxon>Parameciidae</taxon>
        <taxon>Paramecium</taxon>
    </lineage>
</organism>
<protein>
    <submittedName>
        <fullName evidence="1">Uncharacterized protein</fullName>
    </submittedName>
</protein>
<evidence type="ECO:0000313" key="2">
    <source>
        <dbReference type="Proteomes" id="UP000688137"/>
    </source>
</evidence>
<evidence type="ECO:0000313" key="1">
    <source>
        <dbReference type="EMBL" id="CAD8065249.1"/>
    </source>
</evidence>
<dbReference type="Proteomes" id="UP000688137">
    <property type="component" value="Unassembled WGS sequence"/>
</dbReference>
<accession>A0A8S1LEF2</accession>
<gene>
    <name evidence="1" type="ORF">PPRIM_AZ9-3.1.T0370173</name>
</gene>
<comment type="caution">
    <text evidence="1">The sequence shown here is derived from an EMBL/GenBank/DDBJ whole genome shotgun (WGS) entry which is preliminary data.</text>
</comment>
<dbReference type="OMA" id="SSEFHYW"/>
<dbReference type="AlphaFoldDB" id="A0A8S1LEF2"/>
<proteinExistence type="predicted"/>
<dbReference type="EMBL" id="CAJJDM010000036">
    <property type="protein sequence ID" value="CAD8065249.1"/>
    <property type="molecule type" value="Genomic_DNA"/>
</dbReference>
<keyword evidence="2" id="KW-1185">Reference proteome</keyword>
<name>A0A8S1LEF2_PARPR</name>
<reference evidence="1" key="1">
    <citation type="submission" date="2021-01" db="EMBL/GenBank/DDBJ databases">
        <authorList>
            <consortium name="Genoscope - CEA"/>
            <person name="William W."/>
        </authorList>
    </citation>
    <scope>NUCLEOTIDE SEQUENCE</scope>
</reference>